<geneLocation type="apicoplast" evidence="2"/>
<dbReference type="AlphaFoldDB" id="A0A976SJY1"/>
<sequence length="218" mass="26283">MNIINLNNKIDFLQIVINLSVYTLTAICKFYYNFICISIIYLEYNNNMFKILKSFNLELILYILNYKLICTFKLICNSVYKLKFIFKSCYYDLFSNKILQIIKINNIINIFKKLCNNKNNIKFIIILLNYYINKINLHNLFKNKILKIINIYDNKLTIKNLNYYNLQLKFLKLKILDFKLNLDRNLINYLNLKIYNYLFLLLLYMSSITIPLALIAFP</sequence>
<gene>
    <name evidence="2" type="ORF">MACJ_004173</name>
</gene>
<keyword evidence="2" id="KW-0933">Apicoplast</keyword>
<evidence type="ECO:0000256" key="1">
    <source>
        <dbReference type="SAM" id="Phobius"/>
    </source>
</evidence>
<accession>A0A976SJY1</accession>
<feature type="transmembrane region" description="Helical" evidence="1">
    <location>
        <begin position="60"/>
        <end position="80"/>
    </location>
</feature>
<keyword evidence="1" id="KW-0472">Membrane</keyword>
<keyword evidence="2" id="KW-0934">Plastid</keyword>
<evidence type="ECO:0000313" key="2">
    <source>
        <dbReference type="EMBL" id="UVC53092.1"/>
    </source>
</evidence>
<reference evidence="2" key="1">
    <citation type="submission" date="2022-07" db="EMBL/GenBank/DDBJ databases">
        <title>Chromosomal assemblies of T. orientalis with long-read sequencing.</title>
        <authorList>
            <person name="Yam J."/>
            <person name="Bogema D.R."/>
            <person name="Micallef M.L."/>
            <person name="Djordjevic S."/>
            <person name="Jenkins C."/>
        </authorList>
    </citation>
    <scope>NUCLEOTIDE SEQUENCE</scope>
    <source>
        <strain evidence="2">Fish Creek</strain>
    </source>
</reference>
<dbReference type="EMBL" id="CP102586">
    <property type="protein sequence ID" value="UVC53092.1"/>
    <property type="molecule type" value="Genomic_DNA"/>
</dbReference>
<dbReference type="Proteomes" id="UP000244803">
    <property type="component" value="Apicoplast Pltd"/>
</dbReference>
<proteinExistence type="predicted"/>
<keyword evidence="1" id="KW-0812">Transmembrane</keyword>
<protein>
    <submittedName>
        <fullName evidence="2">Uncharacterized protein</fullName>
    </submittedName>
</protein>
<evidence type="ECO:0000313" key="3">
    <source>
        <dbReference type="Proteomes" id="UP000244803"/>
    </source>
</evidence>
<feature type="transmembrane region" description="Helical" evidence="1">
    <location>
        <begin position="12"/>
        <end position="40"/>
    </location>
</feature>
<name>A0A976SJY1_THEOR</name>
<feature type="transmembrane region" description="Helical" evidence="1">
    <location>
        <begin position="194"/>
        <end position="217"/>
    </location>
</feature>
<organism evidence="2 3">
    <name type="scientific">Theileria orientalis</name>
    <dbReference type="NCBI Taxonomy" id="68886"/>
    <lineage>
        <taxon>Eukaryota</taxon>
        <taxon>Sar</taxon>
        <taxon>Alveolata</taxon>
        <taxon>Apicomplexa</taxon>
        <taxon>Aconoidasida</taxon>
        <taxon>Piroplasmida</taxon>
        <taxon>Theileriidae</taxon>
        <taxon>Theileria</taxon>
    </lineage>
</organism>
<keyword evidence="1" id="KW-1133">Transmembrane helix</keyword>